<feature type="region of interest" description="Disordered" evidence="1">
    <location>
        <begin position="1"/>
        <end position="29"/>
    </location>
</feature>
<gene>
    <name evidence="2" type="ORF">CEXT_624331</name>
</gene>
<evidence type="ECO:0000313" key="2">
    <source>
        <dbReference type="EMBL" id="GIY43098.1"/>
    </source>
</evidence>
<feature type="compositionally biased region" description="Polar residues" evidence="1">
    <location>
        <begin position="17"/>
        <end position="28"/>
    </location>
</feature>
<accession>A0AAV4TGJ3</accession>
<sequence length="273" mass="31347">MNGATYSRIGGKKNPKIQHNSNTKNNLPVSLPPYHMTSVKNWTNFSLMVLQKMQITTCFIWCFNSEDEEKCESPHASSGVLIPKMEGKKIPKIQHNSNTENNLPVLLPPYHMTSVKNWINISLMVLQKMRITTCFIWCFNSEDEEKCESPHASSGVLIPKMKGKKIPKIQHNSNTENNLPVLLPPYHMTSVKNWINISLMVLQKMRITTCFIWCFNSEDEGKHLSTGQTTQVNNLLESFWIYFIQQGKKIPKIQHNSNTENNLSVSLPPYHMT</sequence>
<protein>
    <submittedName>
        <fullName evidence="2">Uncharacterized protein</fullName>
    </submittedName>
</protein>
<organism evidence="2 3">
    <name type="scientific">Caerostris extrusa</name>
    <name type="common">Bark spider</name>
    <name type="synonym">Caerostris bankana</name>
    <dbReference type="NCBI Taxonomy" id="172846"/>
    <lineage>
        <taxon>Eukaryota</taxon>
        <taxon>Metazoa</taxon>
        <taxon>Ecdysozoa</taxon>
        <taxon>Arthropoda</taxon>
        <taxon>Chelicerata</taxon>
        <taxon>Arachnida</taxon>
        <taxon>Araneae</taxon>
        <taxon>Araneomorphae</taxon>
        <taxon>Entelegynae</taxon>
        <taxon>Araneoidea</taxon>
        <taxon>Araneidae</taxon>
        <taxon>Caerostris</taxon>
    </lineage>
</organism>
<evidence type="ECO:0000313" key="3">
    <source>
        <dbReference type="Proteomes" id="UP001054945"/>
    </source>
</evidence>
<name>A0AAV4TGJ3_CAEEX</name>
<proteinExistence type="predicted"/>
<comment type="caution">
    <text evidence="2">The sequence shown here is derived from an EMBL/GenBank/DDBJ whole genome shotgun (WGS) entry which is preliminary data.</text>
</comment>
<reference evidence="2 3" key="1">
    <citation type="submission" date="2021-06" db="EMBL/GenBank/DDBJ databases">
        <title>Caerostris extrusa draft genome.</title>
        <authorList>
            <person name="Kono N."/>
            <person name="Arakawa K."/>
        </authorList>
    </citation>
    <scope>NUCLEOTIDE SEQUENCE [LARGE SCALE GENOMIC DNA]</scope>
</reference>
<dbReference type="Proteomes" id="UP001054945">
    <property type="component" value="Unassembled WGS sequence"/>
</dbReference>
<dbReference type="AlphaFoldDB" id="A0AAV4TGJ3"/>
<keyword evidence="3" id="KW-1185">Reference proteome</keyword>
<evidence type="ECO:0000256" key="1">
    <source>
        <dbReference type="SAM" id="MobiDB-lite"/>
    </source>
</evidence>
<dbReference type="EMBL" id="BPLR01010929">
    <property type="protein sequence ID" value="GIY43098.1"/>
    <property type="molecule type" value="Genomic_DNA"/>
</dbReference>